<accession>A0A4U0UV42</accession>
<protein>
    <submittedName>
        <fullName evidence="3">Uncharacterized protein</fullName>
    </submittedName>
</protein>
<evidence type="ECO:0000256" key="2">
    <source>
        <dbReference type="SAM" id="MobiDB-lite"/>
    </source>
</evidence>
<organism evidence="3 4">
    <name type="scientific">Friedmanniomyces endolithicus</name>
    <dbReference type="NCBI Taxonomy" id="329885"/>
    <lineage>
        <taxon>Eukaryota</taxon>
        <taxon>Fungi</taxon>
        <taxon>Dikarya</taxon>
        <taxon>Ascomycota</taxon>
        <taxon>Pezizomycotina</taxon>
        <taxon>Dothideomycetes</taxon>
        <taxon>Dothideomycetidae</taxon>
        <taxon>Mycosphaerellales</taxon>
        <taxon>Teratosphaeriaceae</taxon>
        <taxon>Friedmanniomyces</taxon>
    </lineage>
</organism>
<gene>
    <name evidence="3" type="ORF">B0A54_10258</name>
</gene>
<feature type="compositionally biased region" description="Basic residues" evidence="2">
    <location>
        <begin position="173"/>
        <end position="192"/>
    </location>
</feature>
<dbReference type="AlphaFoldDB" id="A0A4U0UV42"/>
<comment type="caution">
    <text evidence="3">The sequence shown here is derived from an EMBL/GenBank/DDBJ whole genome shotgun (WGS) entry which is preliminary data.</text>
</comment>
<dbReference type="EMBL" id="NAJP01000036">
    <property type="protein sequence ID" value="TKA39907.1"/>
    <property type="molecule type" value="Genomic_DNA"/>
</dbReference>
<dbReference type="OrthoDB" id="3821728at2759"/>
<evidence type="ECO:0000313" key="3">
    <source>
        <dbReference type="EMBL" id="TKA39907.1"/>
    </source>
</evidence>
<reference evidence="3 4" key="1">
    <citation type="submission" date="2017-03" db="EMBL/GenBank/DDBJ databases">
        <title>Genomes of endolithic fungi from Antarctica.</title>
        <authorList>
            <person name="Coleine C."/>
            <person name="Masonjones S."/>
            <person name="Stajich J.E."/>
        </authorList>
    </citation>
    <scope>NUCLEOTIDE SEQUENCE [LARGE SCALE GENOMIC DNA]</scope>
    <source>
        <strain evidence="3 4">CCFEE 5311</strain>
    </source>
</reference>
<feature type="region of interest" description="Disordered" evidence="2">
    <location>
        <begin position="149"/>
        <end position="192"/>
    </location>
</feature>
<feature type="coiled-coil region" evidence="1">
    <location>
        <begin position="53"/>
        <end position="80"/>
    </location>
</feature>
<name>A0A4U0UV42_9PEZI</name>
<sequence length="192" mass="22083">MTYELWEGSPPYMHTRYLSEPEQTHCLQNPTYAARLHAARAQRQEVQYRQIALDVSRRTKDATRRQLEDREQELHALEDGFATEDRVLAALAEALVRCPVFWHTQEVRLVGGRWMWALPAPEQVPRVDRTAAVSGGMGPMQDVERMTFKRQPGPTPARKLSQRLSSGLSKLMPGKRGRDTKRLKKVRPVAHF</sequence>
<keyword evidence="1" id="KW-0175">Coiled coil</keyword>
<evidence type="ECO:0000313" key="4">
    <source>
        <dbReference type="Proteomes" id="UP000310066"/>
    </source>
</evidence>
<proteinExistence type="predicted"/>
<dbReference type="Proteomes" id="UP000310066">
    <property type="component" value="Unassembled WGS sequence"/>
</dbReference>
<evidence type="ECO:0000256" key="1">
    <source>
        <dbReference type="SAM" id="Coils"/>
    </source>
</evidence>